<proteinExistence type="predicted"/>
<evidence type="ECO:0000313" key="4">
    <source>
        <dbReference type="Proteomes" id="UP000595564"/>
    </source>
</evidence>
<dbReference type="PANTHER" id="PTHR35936">
    <property type="entry name" value="MEMBRANE-BOUND LYTIC MUREIN TRANSGLYCOSYLASE F"/>
    <property type="match status" value="1"/>
</dbReference>
<protein>
    <submittedName>
        <fullName evidence="3">Polar amino acid transport system substrate-binding protein</fullName>
    </submittedName>
</protein>
<dbReference type="EMBL" id="AP017470">
    <property type="protein sequence ID" value="BBB33276.1"/>
    <property type="molecule type" value="Genomic_DNA"/>
</dbReference>
<gene>
    <name evidence="3" type="ORF">TTHT_1816</name>
</gene>
<accession>A0A7R6PQ56</accession>
<dbReference type="SUPFAM" id="SSF53850">
    <property type="entry name" value="Periplasmic binding protein-like II"/>
    <property type="match status" value="1"/>
</dbReference>
<evidence type="ECO:0000313" key="3">
    <source>
        <dbReference type="EMBL" id="BBB33276.1"/>
    </source>
</evidence>
<sequence length="245" mass="28928">MNKLLKTSLLAIFFLVFLSLFQAKSKDIKVLKVYTFNRPPLYIVKGNKFFGILVEKIKKILDKAKINYKFIEMPPARILHQLKIEVNACSIGWLKNKEREKSYIYSKPFFIENNYFIIVMRKNLNPEYKNLFKSPFFTIALVKGFSYGDEIDKLLANSKIKKFRIPNANAKMLLKMVKNNRVDMTIVSREEAEAFLKDSEFENSIKLIPFNERNCIKRYIIFSKKTDRDIIKRINNAIDDLENKE</sequence>
<dbReference type="Proteomes" id="UP000595564">
    <property type="component" value="Chromosome"/>
</dbReference>
<dbReference type="AlphaFoldDB" id="A0A7R6PQ56"/>
<dbReference type="PANTHER" id="PTHR35936:SF19">
    <property type="entry name" value="AMINO-ACID-BINDING PROTEIN YXEM-RELATED"/>
    <property type="match status" value="1"/>
</dbReference>
<reference evidence="3 4" key="1">
    <citation type="journal article" date="2012" name="Extremophiles">
        <title>Thermotomaculum hydrothermale gen. nov., sp. nov., a novel heterotrophic thermophile within the phylum Acidobacteria from a deep-sea hydrothermal vent chimney in the Southern Okinawa Trough.</title>
        <authorList>
            <person name="Izumi H."/>
            <person name="Nunoura T."/>
            <person name="Miyazaki M."/>
            <person name="Mino S."/>
            <person name="Toki T."/>
            <person name="Takai K."/>
            <person name="Sako Y."/>
            <person name="Sawabe T."/>
            <person name="Nakagawa S."/>
        </authorList>
    </citation>
    <scope>NUCLEOTIDE SEQUENCE [LARGE SCALE GENOMIC DNA]</scope>
    <source>
        <strain evidence="3 4">AC55</strain>
    </source>
</reference>
<dbReference type="SMART" id="SM00062">
    <property type="entry name" value="PBPb"/>
    <property type="match status" value="1"/>
</dbReference>
<name>A0A7R6PQ56_9BACT</name>
<keyword evidence="4" id="KW-1185">Reference proteome</keyword>
<dbReference type="Gene3D" id="3.40.190.10">
    <property type="entry name" value="Periplasmic binding protein-like II"/>
    <property type="match status" value="2"/>
</dbReference>
<dbReference type="InterPro" id="IPR001638">
    <property type="entry name" value="Solute-binding_3/MltF_N"/>
</dbReference>
<keyword evidence="1" id="KW-0732">Signal</keyword>
<feature type="domain" description="Solute-binding protein family 3/N-terminal" evidence="2">
    <location>
        <begin position="30"/>
        <end position="245"/>
    </location>
</feature>
<dbReference type="KEGG" id="thyd:TTHT_1816"/>
<dbReference type="RefSeq" id="WP_201327583.1">
    <property type="nucleotide sequence ID" value="NZ_AP017470.1"/>
</dbReference>
<organism evidence="3 4">
    <name type="scientific">Thermotomaculum hydrothermale</name>
    <dbReference type="NCBI Taxonomy" id="981385"/>
    <lineage>
        <taxon>Bacteria</taxon>
        <taxon>Pseudomonadati</taxon>
        <taxon>Acidobacteriota</taxon>
        <taxon>Holophagae</taxon>
        <taxon>Thermotomaculales</taxon>
        <taxon>Thermotomaculaceae</taxon>
        <taxon>Thermotomaculum</taxon>
    </lineage>
</organism>
<evidence type="ECO:0000256" key="1">
    <source>
        <dbReference type="ARBA" id="ARBA00022729"/>
    </source>
</evidence>
<evidence type="ECO:0000259" key="2">
    <source>
        <dbReference type="SMART" id="SM00062"/>
    </source>
</evidence>